<dbReference type="SUPFAM" id="SSF49695">
    <property type="entry name" value="gamma-Crystallin-like"/>
    <property type="match status" value="1"/>
</dbReference>
<evidence type="ECO:0000256" key="2">
    <source>
        <dbReference type="ARBA" id="ARBA00022729"/>
    </source>
</evidence>
<dbReference type="InterPro" id="IPR037398">
    <property type="entry name" value="Glyco_hydro_64_fam"/>
</dbReference>
<dbReference type="AlphaFoldDB" id="W8F2Z8"/>
<name>W8F2Z8_9BACT</name>
<dbReference type="InterPro" id="IPR008979">
    <property type="entry name" value="Galactose-bd-like_sf"/>
</dbReference>
<dbReference type="NCBIfam" id="TIGR04183">
    <property type="entry name" value="Por_Secre_tail"/>
    <property type="match status" value="1"/>
</dbReference>
<keyword evidence="3" id="KW-0677">Repeat</keyword>
<dbReference type="InterPro" id="IPR005084">
    <property type="entry name" value="CBM6"/>
</dbReference>
<dbReference type="PANTHER" id="PTHR38165:SF1">
    <property type="entry name" value="GLUCANASE B"/>
    <property type="match status" value="1"/>
</dbReference>
<evidence type="ECO:0000313" key="8">
    <source>
        <dbReference type="Proteomes" id="UP000019423"/>
    </source>
</evidence>
<proteinExistence type="inferred from homology"/>
<dbReference type="Proteomes" id="UP000019423">
    <property type="component" value="Chromosome"/>
</dbReference>
<dbReference type="Pfam" id="PF16483">
    <property type="entry name" value="Glyco_hydro_64"/>
    <property type="match status" value="1"/>
</dbReference>
<dbReference type="Gene3D" id="2.60.110.10">
    <property type="entry name" value="Thaumatin"/>
    <property type="match status" value="1"/>
</dbReference>
<evidence type="ECO:0000259" key="4">
    <source>
        <dbReference type="PROSITE" id="PS50915"/>
    </source>
</evidence>
<dbReference type="GO" id="GO:0030246">
    <property type="term" value="F:carbohydrate binding"/>
    <property type="evidence" value="ECO:0007669"/>
    <property type="project" value="InterPro"/>
</dbReference>
<evidence type="ECO:0000259" key="6">
    <source>
        <dbReference type="PROSITE" id="PS52006"/>
    </source>
</evidence>
<dbReference type="InterPro" id="IPR032477">
    <property type="entry name" value="Glyco_hydro_64"/>
</dbReference>
<dbReference type="PANTHER" id="PTHR38165">
    <property type="match status" value="1"/>
</dbReference>
<dbReference type="CDD" id="cd04080">
    <property type="entry name" value="CBM6_cellulase-like"/>
    <property type="match status" value="1"/>
</dbReference>
<dbReference type="HOGENOM" id="CLU_360472_0_0_10"/>
<accession>W8F2Z8</accession>
<dbReference type="InterPro" id="IPR006584">
    <property type="entry name" value="Cellulose-bd_IV"/>
</dbReference>
<dbReference type="Gene3D" id="3.30.920.50">
    <property type="entry name" value="Beta-1,3-glucanase, C-terminal domain"/>
    <property type="match status" value="1"/>
</dbReference>
<evidence type="ECO:0008006" key="9">
    <source>
        <dbReference type="Google" id="ProtNLM"/>
    </source>
</evidence>
<evidence type="ECO:0000313" key="7">
    <source>
        <dbReference type="EMBL" id="AHJ99779.1"/>
    </source>
</evidence>
<dbReference type="EMBL" id="CP007145">
    <property type="protein sequence ID" value="AHJ99779.1"/>
    <property type="molecule type" value="Genomic_DNA"/>
</dbReference>
<dbReference type="STRING" id="1227739.Hsw_4184"/>
<dbReference type="PROSITE" id="PS52006">
    <property type="entry name" value="GH64"/>
    <property type="match status" value="1"/>
</dbReference>
<keyword evidence="2" id="KW-0732">Signal</keyword>
<dbReference type="CDD" id="cd09214">
    <property type="entry name" value="GH64-like"/>
    <property type="match status" value="1"/>
</dbReference>
<protein>
    <recommendedName>
        <fullName evidence="9">Carbohydrate-binding protein</fullName>
    </recommendedName>
</protein>
<feature type="domain" description="Beta/gamma crystallin 'Greek key'" evidence="4">
    <location>
        <begin position="460"/>
        <end position="504"/>
    </location>
</feature>
<dbReference type="InterPro" id="IPR011024">
    <property type="entry name" value="G_crystallin-like"/>
</dbReference>
<organism evidence="7 8">
    <name type="scientific">Hymenobacter swuensis DY53</name>
    <dbReference type="NCBI Taxonomy" id="1227739"/>
    <lineage>
        <taxon>Bacteria</taxon>
        <taxon>Pseudomonadati</taxon>
        <taxon>Bacteroidota</taxon>
        <taxon>Cytophagia</taxon>
        <taxon>Cytophagales</taxon>
        <taxon>Hymenobacteraceae</taxon>
        <taxon>Hymenobacter</taxon>
    </lineage>
</organism>
<evidence type="ECO:0000256" key="3">
    <source>
        <dbReference type="ARBA" id="ARBA00022737"/>
    </source>
</evidence>
<keyword evidence="8" id="KW-1185">Reference proteome</keyword>
<dbReference type="InterPro" id="IPR001064">
    <property type="entry name" value="Beta/gamma_crystallin"/>
</dbReference>
<dbReference type="KEGG" id="hsw:Hsw_4184"/>
<dbReference type="InterPro" id="IPR026444">
    <property type="entry name" value="Secre_tail"/>
</dbReference>
<dbReference type="Gene3D" id="2.60.120.260">
    <property type="entry name" value="Galactose-binding domain-like"/>
    <property type="match status" value="1"/>
</dbReference>
<dbReference type="eggNOG" id="COG2273">
    <property type="taxonomic scope" value="Bacteria"/>
</dbReference>
<feature type="domain" description="GH64" evidence="6">
    <location>
        <begin position="57"/>
        <end position="450"/>
    </location>
</feature>
<dbReference type="InterPro" id="IPR042517">
    <property type="entry name" value="Glyco_hydro_64_N_2"/>
</dbReference>
<dbReference type="SUPFAM" id="SSF49785">
    <property type="entry name" value="Galactose-binding domain-like"/>
    <property type="match status" value="1"/>
</dbReference>
<feature type="domain" description="CBM6" evidence="5">
    <location>
        <begin position="560"/>
        <end position="682"/>
    </location>
</feature>
<dbReference type="PROSITE" id="PS50915">
    <property type="entry name" value="CRYSTALLIN_BETA_GAMMA"/>
    <property type="match status" value="1"/>
</dbReference>
<dbReference type="SMART" id="SM00247">
    <property type="entry name" value="XTALbg"/>
    <property type="match status" value="1"/>
</dbReference>
<gene>
    <name evidence="7" type="ORF">Hsw_4184</name>
</gene>
<sequence>MRRGAGLYFDGPLRPGGAGILFISLSTTNFLPMKKPTLLAWCLLLLGALLPLLGRAQGSIPFTIANNSPFPDSDLYVAIVGLDLSGRHVWVDARTSQILPMDRSYNTALGPTYDGNTGPGQNSRYAACFTRLSNVPNKTFTLPQIQGCRVFISRGQQLYLYFFGATGAPSGYAAPNPQSPTDPNRGILYEFIELTNNQFGFFGNTTRVDAFRYPMGLELFGNGYQKRTGELKNAADIVAAYKANVPVEFQGTVNNATGEISFPSKTAAFYDGTNGTTPGPYGNYFKGYIDAIWNKYKTTDLIFFAGNAGVFKGRVDANDRLVVVGQSGAFAGRTGIINGRPTTQMAFEGKGLLDNRVSDGDCDLVVQAQMTAAINRHVVNTTAANPGQQNWYDASQYYQTAPFNYYARFWHLPGISVDNLSYGFAYDDVNDQSATLQTPQPTRVIATFGGYAGTTPPVAGVSTVYKDCNYTGTAVNLPVGDYNLTALQSRGILNDDVSSLRVNSGYEVVLYENDNFAGASLTVGSAGNSCLVGNALGTGNWNDKATSLRVRAATTSTFSLTLQAEAANVNNGMTVETCTDTGGGQNMGYVDTGDYLVWNNISFPTTGQYTIEYRVASGAAGGTISSDLNAGTTQLGNTTIPGTGGWQTWTTVSRTVILNAGTYNFGIYAQSGGWNINFVRITRASTARTASVAATQPEAEAALLQIYPNPVVDQLELTSSTSLTGSTYRIVNEYGRPVATGTLGRSVLSVAKLPAGVYTLLVTQPDGRTTVRRFVK</sequence>
<dbReference type="Gene3D" id="2.60.20.10">
    <property type="entry name" value="Crystallins"/>
    <property type="match status" value="1"/>
</dbReference>
<dbReference type="PATRIC" id="fig|1227739.3.peg.4330"/>
<evidence type="ECO:0000256" key="1">
    <source>
        <dbReference type="ARBA" id="ARBA00009646"/>
    </source>
</evidence>
<dbReference type="InterPro" id="IPR037176">
    <property type="entry name" value="Osmotin/thaumatin-like_sf"/>
</dbReference>
<dbReference type="Pfam" id="PF03422">
    <property type="entry name" value="CBM_6"/>
    <property type="match status" value="1"/>
</dbReference>
<evidence type="ECO:0000259" key="5">
    <source>
        <dbReference type="PROSITE" id="PS51175"/>
    </source>
</evidence>
<comment type="similarity">
    <text evidence="1">Belongs to the beta/gamma-crystallin family.</text>
</comment>
<dbReference type="SMART" id="SM00606">
    <property type="entry name" value="CBD_IV"/>
    <property type="match status" value="1"/>
</dbReference>
<dbReference type="PROSITE" id="PS51175">
    <property type="entry name" value="CBM6"/>
    <property type="match status" value="1"/>
</dbReference>
<dbReference type="eggNOG" id="COG3250">
    <property type="taxonomic scope" value="Bacteria"/>
</dbReference>
<reference evidence="7 8" key="1">
    <citation type="submission" date="2014-01" db="EMBL/GenBank/DDBJ databases">
        <title>Complete genome sequence of ionizing-radiation resistance bacterium Hymenobacter swuensis DY53.</title>
        <authorList>
            <person name="Jung J.-H."/>
            <person name="Jeong S.-W."/>
            <person name="Joe M.-H."/>
            <person name="Cho y.-j."/>
            <person name="Kim M.-K."/>
            <person name="Lim S.-Y."/>
        </authorList>
    </citation>
    <scope>NUCLEOTIDE SEQUENCE [LARGE SCALE GENOMIC DNA]</scope>
    <source>
        <strain evidence="7 8">DY53</strain>
    </source>
</reference>